<evidence type="ECO:0000313" key="2">
    <source>
        <dbReference type="EMBL" id="SDE62659.1"/>
    </source>
</evidence>
<dbReference type="OrthoDB" id="8908090at2"/>
<dbReference type="RefSeq" id="WP_092745957.1">
    <property type="nucleotide sequence ID" value="NZ_FMZC01000023.1"/>
</dbReference>
<sequence>MEGMAEWLAKISWPLVSRVMVALGFGYTTYEGADSALSGAMSAAKAAFTGFGGEVLQLLAMAGFFEAMAITSGGIVSGLAWMVMKKFALQTTGSGS</sequence>
<dbReference type="Pfam" id="PF10734">
    <property type="entry name" value="DUF2523"/>
    <property type="match status" value="1"/>
</dbReference>
<proteinExistence type="predicted"/>
<gene>
    <name evidence="2" type="ORF">SAMN05192589_12314</name>
</gene>
<feature type="transmembrane region" description="Helical" evidence="1">
    <location>
        <begin position="58"/>
        <end position="83"/>
    </location>
</feature>
<keyword evidence="1" id="KW-0812">Transmembrane</keyword>
<dbReference type="AlphaFoldDB" id="A0A1G7EG75"/>
<evidence type="ECO:0000313" key="3">
    <source>
        <dbReference type="Proteomes" id="UP000198781"/>
    </source>
</evidence>
<name>A0A1G7EG75_9BURK</name>
<dbReference type="EMBL" id="FMZC01000023">
    <property type="protein sequence ID" value="SDE62659.1"/>
    <property type="molecule type" value="Genomic_DNA"/>
</dbReference>
<dbReference type="InterPro" id="IPR019670">
    <property type="entry name" value="DUF2523"/>
</dbReference>
<evidence type="ECO:0008006" key="4">
    <source>
        <dbReference type="Google" id="ProtNLM"/>
    </source>
</evidence>
<accession>A0A1G7EG75</accession>
<protein>
    <recommendedName>
        <fullName evidence="4">DUF2523 domain-containing protein</fullName>
    </recommendedName>
</protein>
<evidence type="ECO:0000256" key="1">
    <source>
        <dbReference type="SAM" id="Phobius"/>
    </source>
</evidence>
<dbReference type="STRING" id="187868.SAMN05192589_12314"/>
<keyword evidence="1" id="KW-0472">Membrane</keyword>
<keyword evidence="1" id="KW-1133">Transmembrane helix</keyword>
<reference evidence="2 3" key="1">
    <citation type="submission" date="2016-10" db="EMBL/GenBank/DDBJ databases">
        <authorList>
            <person name="de Groot N.N."/>
        </authorList>
    </citation>
    <scope>NUCLEOTIDE SEQUENCE [LARGE SCALE GENOMIC DNA]</scope>
    <source>
        <strain evidence="2 3">DSM 16619</strain>
    </source>
</reference>
<dbReference type="Proteomes" id="UP000198781">
    <property type="component" value="Unassembled WGS sequence"/>
</dbReference>
<organism evidence="2 3">
    <name type="scientific">Paracidovorax valerianellae</name>
    <dbReference type="NCBI Taxonomy" id="187868"/>
    <lineage>
        <taxon>Bacteria</taxon>
        <taxon>Pseudomonadati</taxon>
        <taxon>Pseudomonadota</taxon>
        <taxon>Betaproteobacteria</taxon>
        <taxon>Burkholderiales</taxon>
        <taxon>Comamonadaceae</taxon>
        <taxon>Paracidovorax</taxon>
    </lineage>
</organism>
<keyword evidence="3" id="KW-1185">Reference proteome</keyword>